<dbReference type="Proteomes" id="UP000007947">
    <property type="component" value="Chromosome"/>
</dbReference>
<gene>
    <name evidence="2" type="ordered locus">MLP_48190</name>
</gene>
<keyword evidence="3" id="KW-1185">Reference proteome</keyword>
<accession>F5XF95</accession>
<reference evidence="2 3" key="1">
    <citation type="submission" date="2011-05" db="EMBL/GenBank/DDBJ databases">
        <title>Whole genome sequence of Microlunatus phosphovorus NM-1.</title>
        <authorList>
            <person name="Hosoyama A."/>
            <person name="Sasaki K."/>
            <person name="Harada T."/>
            <person name="Igarashi R."/>
            <person name="Kawakoshi A."/>
            <person name="Sasagawa M."/>
            <person name="Fukada J."/>
            <person name="Nakamura S."/>
            <person name="Katano Y."/>
            <person name="Hanada S."/>
            <person name="Kamagata Y."/>
            <person name="Nakamura N."/>
            <person name="Yamazaki S."/>
            <person name="Fujita N."/>
        </authorList>
    </citation>
    <scope>NUCLEOTIDE SEQUENCE [LARGE SCALE GENOMIC DNA]</scope>
    <source>
        <strain evidence="3">ATCC 700054 / DSM 10555 / JCM 9379 / NBRC 101784 / NCIMB 13414 / VKM Ac-1990 / NM-1</strain>
    </source>
</reference>
<dbReference type="HOGENOM" id="CLU_1720243_0_0_11"/>
<evidence type="ECO:0000256" key="1">
    <source>
        <dbReference type="SAM" id="MobiDB-lite"/>
    </source>
</evidence>
<organism evidence="2 3">
    <name type="scientific">Microlunatus phosphovorus (strain ATCC 700054 / DSM 10555 / JCM 9379 / NBRC 101784 / NCIMB 13414 / VKM Ac-1990 / NM-1)</name>
    <dbReference type="NCBI Taxonomy" id="1032480"/>
    <lineage>
        <taxon>Bacteria</taxon>
        <taxon>Bacillati</taxon>
        <taxon>Actinomycetota</taxon>
        <taxon>Actinomycetes</taxon>
        <taxon>Propionibacteriales</taxon>
        <taxon>Propionibacteriaceae</taxon>
        <taxon>Microlunatus</taxon>
    </lineage>
</organism>
<proteinExistence type="predicted"/>
<name>F5XF95_MICPN</name>
<dbReference type="EMBL" id="AP012204">
    <property type="protein sequence ID" value="BAK37833.1"/>
    <property type="molecule type" value="Genomic_DNA"/>
</dbReference>
<evidence type="ECO:0000313" key="2">
    <source>
        <dbReference type="EMBL" id="BAK37833.1"/>
    </source>
</evidence>
<sequence>MDNSQEETAVPSLTCSLEPTSAGPGRHGLRFGIRNHGSTPVTLTWWEPFLGFDLTASAADGTVPIVRPIFDIGAQPVSTQLAPDEDRWLETPIQLAFDPDVPPSGGPDPTVWTLVHQPVPVELSVVVHLPSGELRSVARLDPTSAGFGQDNV</sequence>
<dbReference type="STRING" id="1032480.MLP_48190"/>
<feature type="compositionally biased region" description="Polar residues" evidence="1">
    <location>
        <begin position="1"/>
        <end position="19"/>
    </location>
</feature>
<dbReference type="AlphaFoldDB" id="F5XF95"/>
<feature type="region of interest" description="Disordered" evidence="1">
    <location>
        <begin position="1"/>
        <end position="21"/>
    </location>
</feature>
<evidence type="ECO:0000313" key="3">
    <source>
        <dbReference type="Proteomes" id="UP000007947"/>
    </source>
</evidence>
<protein>
    <submittedName>
        <fullName evidence="2">Uncharacterized protein</fullName>
    </submittedName>
</protein>
<dbReference type="KEGG" id="mph:MLP_48190"/>